<dbReference type="PANTHER" id="PTHR21579:SF20">
    <property type="entry name" value="PROTEIN TINCAR"/>
    <property type="match status" value="1"/>
</dbReference>
<evidence type="ECO:0000256" key="2">
    <source>
        <dbReference type="SAM" id="Phobius"/>
    </source>
</evidence>
<feature type="transmembrane region" description="Helical" evidence="2">
    <location>
        <begin position="301"/>
        <end position="324"/>
    </location>
</feature>
<feature type="compositionally biased region" description="Polar residues" evidence="1">
    <location>
        <begin position="843"/>
        <end position="866"/>
    </location>
</feature>
<feature type="region of interest" description="Disordered" evidence="1">
    <location>
        <begin position="780"/>
        <end position="866"/>
    </location>
</feature>
<feature type="compositionally biased region" description="Gly residues" evidence="1">
    <location>
        <begin position="802"/>
        <end position="813"/>
    </location>
</feature>
<feature type="region of interest" description="Disordered" evidence="1">
    <location>
        <begin position="927"/>
        <end position="952"/>
    </location>
</feature>
<dbReference type="Proteomes" id="UP001328107">
    <property type="component" value="Unassembled WGS sequence"/>
</dbReference>
<feature type="region of interest" description="Disordered" evidence="1">
    <location>
        <begin position="569"/>
        <end position="602"/>
    </location>
</feature>
<evidence type="ECO:0000256" key="1">
    <source>
        <dbReference type="SAM" id="MobiDB-lite"/>
    </source>
</evidence>
<gene>
    <name evidence="3" type="ORF">PMAYCL1PPCAC_32819</name>
</gene>
<feature type="transmembrane region" description="Helical" evidence="2">
    <location>
        <begin position="380"/>
        <end position="404"/>
    </location>
</feature>
<accession>A0AAN5IFA4</accession>
<feature type="transmembrane region" description="Helical" evidence="2">
    <location>
        <begin position="411"/>
        <end position="433"/>
    </location>
</feature>
<dbReference type="EMBL" id="BTRK01000006">
    <property type="protein sequence ID" value="GMR62624.1"/>
    <property type="molecule type" value="Genomic_DNA"/>
</dbReference>
<dbReference type="InterPro" id="IPR053291">
    <property type="entry name" value="Ommatidial_diff-associated"/>
</dbReference>
<comment type="caution">
    <text evidence="3">The sequence shown here is derived from an EMBL/GenBank/DDBJ whole genome shotgun (WGS) entry which is preliminary data.</text>
</comment>
<keyword evidence="2" id="KW-0472">Membrane</keyword>
<feature type="compositionally biased region" description="Polar residues" evidence="1">
    <location>
        <begin position="822"/>
        <end position="836"/>
    </location>
</feature>
<protein>
    <submittedName>
        <fullName evidence="3">Uncharacterized protein</fullName>
    </submittedName>
</protein>
<dbReference type="AlphaFoldDB" id="A0AAN5IFA4"/>
<keyword evidence="4" id="KW-1185">Reference proteome</keyword>
<feature type="transmembrane region" description="Helical" evidence="2">
    <location>
        <begin position="242"/>
        <end position="265"/>
    </location>
</feature>
<keyword evidence="2" id="KW-0812">Transmembrane</keyword>
<feature type="transmembrane region" description="Helical" evidence="2">
    <location>
        <begin position="211"/>
        <end position="230"/>
    </location>
</feature>
<name>A0AAN5IFA4_9BILA</name>
<evidence type="ECO:0000313" key="4">
    <source>
        <dbReference type="Proteomes" id="UP001328107"/>
    </source>
</evidence>
<feature type="region of interest" description="Disordered" evidence="1">
    <location>
        <begin position="740"/>
        <end position="768"/>
    </location>
</feature>
<organism evidence="3 4">
    <name type="scientific">Pristionchus mayeri</name>
    <dbReference type="NCBI Taxonomy" id="1317129"/>
    <lineage>
        <taxon>Eukaryota</taxon>
        <taxon>Metazoa</taxon>
        <taxon>Ecdysozoa</taxon>
        <taxon>Nematoda</taxon>
        <taxon>Chromadorea</taxon>
        <taxon>Rhabditida</taxon>
        <taxon>Rhabditina</taxon>
        <taxon>Diplogasteromorpha</taxon>
        <taxon>Diplogasteroidea</taxon>
        <taxon>Neodiplogasteridae</taxon>
        <taxon>Pristionchus</taxon>
    </lineage>
</organism>
<feature type="transmembrane region" description="Helical" evidence="2">
    <location>
        <begin position="14"/>
        <end position="32"/>
    </location>
</feature>
<feature type="compositionally biased region" description="Polar residues" evidence="1">
    <location>
        <begin position="784"/>
        <end position="800"/>
    </location>
</feature>
<feature type="compositionally biased region" description="Polar residues" evidence="1">
    <location>
        <begin position="754"/>
        <end position="768"/>
    </location>
</feature>
<proteinExistence type="predicted"/>
<sequence>MPCFRARCNSLGSIWYTCIIIGLQAYLIYLGVERYKLYNDMKWPTGGYPSGQLAVYSGLYVACLPLLVILFAVGVFKSGNIAGDNERLADRESRTIECAPNRKGNKDGCLHAFKSLWQHAPPFPQQLHLLIALLQCVAQQIMIAQLYKHGFVNSTEFLNTEMDFLFHRARQLGTNLPSGETRLQGFQITKDELNGSPLGPPLLPLLMHIRLFGIPLEFVNLVLALVAYSVTYPAVFWRVSKFFSLLFSFHLLINSICIVFSYLAFSVLYRIQDTNIGSVRPVGYGQYLASLRQFSYLFHPIGIAVCFVGSTILTQIAPITLYAYGYNKYLINVLNCQAKNNMRQQGASGAGQSEYSTYNRGRAFRPTHAQLCCDGYGPHIVAIIILAAICVLKAPIIYALMMIYQNEDRPFLLVCICTEITYLFSWILLWIGLTLKREWNFNILHRAHELYALQKGLTSGHARVNTNPSQLKNALIVVHRDHMFVTDDQTAKQTLLRNIQQNNFELKDEAYWLKSNGGGTLQGSPAMKRIHSDGARTEEMNRLLSGGGTLRRQSNQQQASSQMQEDIYSTRLPPGMHPSQLTTPGYRGGSSPPQGTDGFGTLSRQQPQYTLQRHASAGVNPTGTLQRSLMGGSGQQWSNAPTESYASIHKSKEIPTTGIYARRASQDEGSGFSAPVAYGTIGNYATYARLPPQQSRLANLPNGGSSTLRLNNSAYASQQQIGMPRPPQSVQPGIRQSPLIGERAGSVPRDQSAYGRTSTGPSSGVKLSSFNLSGEKAAYGWAGGSSSQRAPAGQPSQLLYGSNGGAPSTGGSGPKPVPPPSLNGTTPLSASSSAQDATGGCFTPNSTLTSQGSSYSQRTPRGSPQHQFFETSSFGAPRNIDPHRAEVEEFEDGTLQRAPPKPAIVTGSTSVRHTVKVVGSNTLRSNEDSANYSLASSNGSGATANDFATSVV</sequence>
<reference evidence="4" key="1">
    <citation type="submission" date="2022-10" db="EMBL/GenBank/DDBJ databases">
        <title>Genome assembly of Pristionchus species.</title>
        <authorList>
            <person name="Yoshida K."/>
            <person name="Sommer R.J."/>
        </authorList>
    </citation>
    <scope>NUCLEOTIDE SEQUENCE [LARGE SCALE GENOMIC DNA]</scope>
    <source>
        <strain evidence="4">RS5460</strain>
    </source>
</reference>
<dbReference type="PANTHER" id="PTHR21579">
    <property type="entry name" value="PROTEIN TINCAR"/>
    <property type="match status" value="1"/>
</dbReference>
<feature type="transmembrane region" description="Helical" evidence="2">
    <location>
        <begin position="53"/>
        <end position="76"/>
    </location>
</feature>
<keyword evidence="2" id="KW-1133">Transmembrane helix</keyword>
<evidence type="ECO:0000313" key="3">
    <source>
        <dbReference type="EMBL" id="GMR62624.1"/>
    </source>
</evidence>